<dbReference type="PANTHER" id="PTHR46018">
    <property type="entry name" value="ZINC PHOSPHODIESTERASE ELAC PROTEIN 1"/>
    <property type="match status" value="1"/>
</dbReference>
<keyword evidence="5 8" id="KW-0255">Endonuclease</keyword>
<proteinExistence type="inferred from homology"/>
<evidence type="ECO:0000313" key="10">
    <source>
        <dbReference type="EMBL" id="AFK50497.1"/>
    </source>
</evidence>
<feature type="binding site" evidence="8">
    <location>
        <position position="159"/>
    </location>
    <ligand>
        <name>Zn(2+)</name>
        <dbReference type="ChEBI" id="CHEBI:29105"/>
        <label>2</label>
        <note>catalytic</note>
    </ligand>
</feature>
<dbReference type="AlphaFoldDB" id="I3TCK9"/>
<dbReference type="PANTHER" id="PTHR46018:SF2">
    <property type="entry name" value="ZINC PHOSPHODIESTERASE ELAC PROTEIN 1"/>
    <property type="match status" value="1"/>
</dbReference>
<dbReference type="OrthoDB" id="85118at2157"/>
<reference evidence="10 11" key="1">
    <citation type="journal article" date="2012" name="J. Bacteriol.">
        <title>Complete genome sequence of the hyperthermophilic cellulolytic Crenarchaeon 'Thermogladius cellulolyticus' 1633.</title>
        <authorList>
            <person name="Mardanov A.V."/>
            <person name="Kochetkova T.V."/>
            <person name="Beletsky A.V."/>
            <person name="Bonch-Osmolovskaya E.A."/>
            <person name="Ravin N.V."/>
            <person name="Skryabin K.G."/>
        </authorList>
    </citation>
    <scope>NUCLEOTIDE SEQUENCE [LARGE SCALE GENOMIC DNA]</scope>
    <source>
        <strain evidence="11">DSM 22663 / VKM B-2946 / 1633</strain>
    </source>
</reference>
<feature type="binding site" evidence="8">
    <location>
        <position position="217"/>
    </location>
    <ligand>
        <name>Zn(2+)</name>
        <dbReference type="ChEBI" id="CHEBI:29105"/>
        <label>2</label>
        <note>catalytic</note>
    </ligand>
</feature>
<dbReference type="Gene3D" id="3.60.15.10">
    <property type="entry name" value="Ribonuclease Z/Hydroxyacylglutathione hydrolase-like"/>
    <property type="match status" value="1"/>
</dbReference>
<dbReference type="RefSeq" id="WP_014736748.1">
    <property type="nucleotide sequence ID" value="NC_017954.1"/>
</dbReference>
<accession>I3TCK9</accession>
<dbReference type="KEGG" id="thg:TCELL_0072"/>
<protein>
    <recommendedName>
        <fullName evidence="8">Ribonuclease Z</fullName>
        <shortName evidence="8">RNase Z</shortName>
        <ecNumber evidence="8">3.1.26.11</ecNumber>
    </recommendedName>
    <alternativeName>
        <fullName evidence="8">tRNA 3 endonuclease</fullName>
    </alternativeName>
    <alternativeName>
        <fullName evidence="8">tRNase Z</fullName>
    </alternativeName>
</protein>
<dbReference type="EC" id="3.1.26.11" evidence="8"/>
<dbReference type="FunCoup" id="I3TCK9">
    <property type="interactions" value="105"/>
</dbReference>
<feature type="binding site" evidence="8">
    <location>
        <position position="159"/>
    </location>
    <ligand>
        <name>Zn(2+)</name>
        <dbReference type="ChEBI" id="CHEBI:29105"/>
        <label>1</label>
        <note>catalytic</note>
    </ligand>
</feature>
<evidence type="ECO:0000313" key="11">
    <source>
        <dbReference type="Proteomes" id="UP000005270"/>
    </source>
</evidence>
<feature type="binding site" evidence="8">
    <location>
        <position position="65"/>
    </location>
    <ligand>
        <name>Zn(2+)</name>
        <dbReference type="ChEBI" id="CHEBI:29105"/>
        <label>2</label>
        <note>catalytic</note>
    </ligand>
</feature>
<organism evidence="10 11">
    <name type="scientific">Thermogladius calderae (strain DSM 22663 / VKM B-2946 / 1633)</name>
    <dbReference type="NCBI Taxonomy" id="1184251"/>
    <lineage>
        <taxon>Archaea</taxon>
        <taxon>Thermoproteota</taxon>
        <taxon>Thermoprotei</taxon>
        <taxon>Desulfurococcales</taxon>
        <taxon>Desulfurococcaceae</taxon>
        <taxon>Thermogladius</taxon>
    </lineage>
</organism>
<keyword evidence="2 8" id="KW-0819">tRNA processing</keyword>
<evidence type="ECO:0000256" key="7">
    <source>
        <dbReference type="ARBA" id="ARBA00022833"/>
    </source>
</evidence>
<comment type="function">
    <text evidence="8">Zinc phosphodiesterase, which displays some tRNA 3'-processing endonuclease activity. Probably involved in tRNA maturation, by removing a 3'-trailer from precursor tRNA.</text>
</comment>
<feature type="binding site" evidence="8">
    <location>
        <position position="138"/>
    </location>
    <ligand>
        <name>Zn(2+)</name>
        <dbReference type="ChEBI" id="CHEBI:29105"/>
        <label>1</label>
        <note>catalytic</note>
    </ligand>
</feature>
<feature type="binding site" evidence="8">
    <location>
        <position position="61"/>
    </location>
    <ligand>
        <name>Zn(2+)</name>
        <dbReference type="ChEBI" id="CHEBI:29105"/>
        <label>1</label>
        <note>catalytic</note>
    </ligand>
</feature>
<dbReference type="Pfam" id="PF12706">
    <property type="entry name" value="Lactamase_B_2"/>
    <property type="match status" value="1"/>
</dbReference>
<dbReference type="GO" id="GO:0042781">
    <property type="term" value="F:3'-tRNA processing endoribonuclease activity"/>
    <property type="evidence" value="ECO:0007669"/>
    <property type="project" value="UniProtKB-UniRule"/>
</dbReference>
<dbReference type="InterPro" id="IPR013471">
    <property type="entry name" value="RNase_Z/BN"/>
</dbReference>
<keyword evidence="3 8" id="KW-0540">Nuclease</keyword>
<gene>
    <name evidence="8" type="primary">rnz</name>
    <name evidence="10" type="ordered locus">TCELL_0072</name>
</gene>
<dbReference type="SUPFAM" id="SSF56281">
    <property type="entry name" value="Metallo-hydrolase/oxidoreductase"/>
    <property type="match status" value="1"/>
</dbReference>
<dbReference type="EMBL" id="CP003531">
    <property type="protein sequence ID" value="AFK50497.1"/>
    <property type="molecule type" value="Genomic_DNA"/>
</dbReference>
<feature type="domain" description="Metallo-beta-lactamase" evidence="9">
    <location>
        <begin position="19"/>
        <end position="217"/>
    </location>
</feature>
<feature type="binding site" evidence="8">
    <location>
        <position position="63"/>
    </location>
    <ligand>
        <name>Zn(2+)</name>
        <dbReference type="ChEBI" id="CHEBI:29105"/>
        <label>1</label>
        <note>catalytic</note>
    </ligand>
</feature>
<evidence type="ECO:0000256" key="5">
    <source>
        <dbReference type="ARBA" id="ARBA00022759"/>
    </source>
</evidence>
<dbReference type="InParanoid" id="I3TCK9"/>
<evidence type="ECO:0000256" key="3">
    <source>
        <dbReference type="ARBA" id="ARBA00022722"/>
    </source>
</evidence>
<keyword evidence="6 8" id="KW-0378">Hydrolase</keyword>
<dbReference type="Proteomes" id="UP000005270">
    <property type="component" value="Chromosome"/>
</dbReference>
<evidence type="ECO:0000256" key="1">
    <source>
        <dbReference type="ARBA" id="ARBA00011738"/>
    </source>
</evidence>
<comment type="cofactor">
    <cofactor evidence="8">
        <name>Zn(2+)</name>
        <dbReference type="ChEBI" id="CHEBI:29105"/>
    </cofactor>
    <text evidence="8">Binds 2 Zn(2+) ions.</text>
</comment>
<comment type="catalytic activity">
    <reaction evidence="8">
        <text>Endonucleolytic cleavage of RNA, removing extra 3' nucleotides from tRNA precursor, generating 3' termini of tRNAs. A 3'-hydroxy group is left at the tRNA terminus and a 5'-phosphoryl group is left at the trailer molecule.</text>
        <dbReference type="EC" id="3.1.26.11"/>
    </reaction>
</comment>
<dbReference type="InterPro" id="IPR001279">
    <property type="entry name" value="Metallo-B-lactamas"/>
</dbReference>
<dbReference type="SMART" id="SM00849">
    <property type="entry name" value="Lactamase_B"/>
    <property type="match status" value="1"/>
</dbReference>
<dbReference type="STRING" id="1184251.TCELL_0072"/>
<evidence type="ECO:0000256" key="6">
    <source>
        <dbReference type="ARBA" id="ARBA00022801"/>
    </source>
</evidence>
<dbReference type="GO" id="GO:0008270">
    <property type="term" value="F:zinc ion binding"/>
    <property type="evidence" value="ECO:0007669"/>
    <property type="project" value="UniProtKB-UniRule"/>
</dbReference>
<name>I3TCK9_THEC1</name>
<dbReference type="CDD" id="cd07717">
    <property type="entry name" value="RNaseZ_ZiPD-like_MBL-fold"/>
    <property type="match status" value="1"/>
</dbReference>
<evidence type="ECO:0000256" key="8">
    <source>
        <dbReference type="HAMAP-Rule" id="MF_01818"/>
    </source>
</evidence>
<dbReference type="HOGENOM" id="CLU_031317_3_2_2"/>
<evidence type="ECO:0000259" key="9">
    <source>
        <dbReference type="SMART" id="SM00849"/>
    </source>
</evidence>
<dbReference type="InterPro" id="IPR036866">
    <property type="entry name" value="RibonucZ/Hydroxyglut_hydro"/>
</dbReference>
<dbReference type="GeneID" id="13012339"/>
<evidence type="ECO:0000256" key="2">
    <source>
        <dbReference type="ARBA" id="ARBA00022694"/>
    </source>
</evidence>
<feature type="binding site" evidence="8">
    <location>
        <position position="66"/>
    </location>
    <ligand>
        <name>Zn(2+)</name>
        <dbReference type="ChEBI" id="CHEBI:29105"/>
        <label>2</label>
        <note>catalytic</note>
    </ligand>
</feature>
<dbReference type="eggNOG" id="arCOG00501">
    <property type="taxonomic scope" value="Archaea"/>
</dbReference>
<keyword evidence="11" id="KW-1185">Reference proteome</keyword>
<keyword evidence="4 8" id="KW-0479">Metal-binding</keyword>
<dbReference type="HAMAP" id="MF_01818">
    <property type="entry name" value="RNase_Z_BN"/>
    <property type="match status" value="1"/>
</dbReference>
<sequence>MNSRIVFLGTGAAIPINRGLPCVALKVDSSIYLLDAGEGCQHRLFKAGLSPLKVKTVFITHGHGDHYLGLFGLVQSMNLLGRESELNVVAPEQVVQLISGVLESMLEKVGFEVNVVVGRTGEVYKENDLEVTPYPVCHTVEAHGYLVRVGDKTVSYTGDTRPCPSIVEFSKNAKILIHEATFASEYSEEALKQGHSTARDAALAASEAGVGLLVLTHLSSRYKDDTAIFVDAYRFFKKLVVARDFMTLIL</sequence>
<comment type="subunit">
    <text evidence="1 8">Homodimer.</text>
</comment>
<feature type="active site" description="Proton acceptor" evidence="8">
    <location>
        <position position="65"/>
    </location>
</feature>
<evidence type="ECO:0000256" key="4">
    <source>
        <dbReference type="ARBA" id="ARBA00022723"/>
    </source>
</evidence>
<comment type="similarity">
    <text evidence="8">Belongs to the RNase Z family.</text>
</comment>
<keyword evidence="7 8" id="KW-0862">Zinc</keyword>